<dbReference type="VEuPathDB" id="TriTrypDB:TEOVI_000906500"/>
<dbReference type="InterPro" id="IPR034335">
    <property type="entry name" value="PGES2_C"/>
</dbReference>
<evidence type="ECO:0000313" key="2">
    <source>
        <dbReference type="EMBL" id="SCU66753.1"/>
    </source>
</evidence>
<dbReference type="GO" id="GO:0005739">
    <property type="term" value="C:mitochondrion"/>
    <property type="evidence" value="ECO:0007669"/>
    <property type="project" value="TreeGrafter"/>
</dbReference>
<dbReference type="EMBL" id="CZPT02000613">
    <property type="protein sequence ID" value="SCU66753.1"/>
    <property type="molecule type" value="Genomic_DNA"/>
</dbReference>
<dbReference type="AlphaFoldDB" id="A0A1G4I4Z5"/>
<dbReference type="RefSeq" id="XP_067078158.1">
    <property type="nucleotide sequence ID" value="XM_067222057.1"/>
</dbReference>
<dbReference type="InterPro" id="IPR036282">
    <property type="entry name" value="Glutathione-S-Trfase_C_sf"/>
</dbReference>
<dbReference type="GO" id="GO:0016740">
    <property type="term" value="F:transferase activity"/>
    <property type="evidence" value="ECO:0007669"/>
    <property type="project" value="UniProtKB-KW"/>
</dbReference>
<dbReference type="Pfam" id="PF13417">
    <property type="entry name" value="GST_N_3"/>
    <property type="match status" value="1"/>
</dbReference>
<organism evidence="2 3">
    <name type="scientific">Trypanosoma equiperdum</name>
    <dbReference type="NCBI Taxonomy" id="5694"/>
    <lineage>
        <taxon>Eukaryota</taxon>
        <taxon>Discoba</taxon>
        <taxon>Euglenozoa</taxon>
        <taxon>Kinetoplastea</taxon>
        <taxon>Metakinetoplastina</taxon>
        <taxon>Trypanosomatida</taxon>
        <taxon>Trypanosomatidae</taxon>
        <taxon>Trypanosoma</taxon>
    </lineage>
</organism>
<dbReference type="Proteomes" id="UP000195570">
    <property type="component" value="Unassembled WGS sequence"/>
</dbReference>
<evidence type="ECO:0000259" key="1">
    <source>
        <dbReference type="Pfam" id="PF13417"/>
    </source>
</evidence>
<dbReference type="SUPFAM" id="SSF52833">
    <property type="entry name" value="Thioredoxin-like"/>
    <property type="match status" value="1"/>
</dbReference>
<accession>A0A1G4I4Z5</accession>
<dbReference type="GeneID" id="92382999"/>
<dbReference type="InterPro" id="IPR036249">
    <property type="entry name" value="Thioredoxin-like_sf"/>
</dbReference>
<dbReference type="SFLD" id="SFLDS00019">
    <property type="entry name" value="Glutathione_Transferase_(cytos"/>
    <property type="match status" value="1"/>
</dbReference>
<reference evidence="2" key="1">
    <citation type="submission" date="2016-09" db="EMBL/GenBank/DDBJ databases">
        <authorList>
            <person name="Hebert L."/>
            <person name="Moumen B."/>
        </authorList>
    </citation>
    <scope>NUCLEOTIDE SEQUENCE [LARGE SCALE GENOMIC DNA]</scope>
    <source>
        <strain evidence="2">OVI</strain>
    </source>
</reference>
<comment type="caution">
    <text evidence="2">The sequence shown here is derived from an EMBL/GenBank/DDBJ whole genome shotgun (WGS) entry which is preliminary data.</text>
</comment>
<dbReference type="SFLD" id="SFLDG01182">
    <property type="entry name" value="Prostaglandin_E_synthase_like"/>
    <property type="match status" value="1"/>
</dbReference>
<name>A0A1G4I4Z5_TRYEQ</name>
<proteinExistence type="predicted"/>
<keyword evidence="3" id="KW-1185">Reference proteome</keyword>
<dbReference type="PANTHER" id="PTHR12782">
    <property type="entry name" value="MICROSOMAL PROSTAGLANDIN E SYNTHASE-2"/>
    <property type="match status" value="1"/>
</dbReference>
<sequence length="342" mass="37968">MRWPSARFVYASAGGVLGAGLVSLFGGQRNATGSRTPARISADEFNAMQDSVLLSEAFDASHRPWPNRPERKKGVSPSGRDFNMTLYRMKGCPYCERVEWLLRYHLVPFEIVEVGPLTTKGFPDQRFVQVPQIGLEAVADPNNPHAVEKSVAYVADSQHIIAAISAPLGFTKQLSDPRIMETRKWMMELFQAAGFLAINSTWRDAYTTYPHVTPSHYYYQNPIFHVVGATALYALAKYKVAPRFAAEESATSGFPSMENSLQRDPSAWLAAELSGFATRLSGGCHQLHGGKEPDIADVEMYGLTRIIDAHPRLRSALHEGPLKEWCAAMEAALQKRTHVTKK</sequence>
<dbReference type="CDD" id="cd03197">
    <property type="entry name" value="GST_C_mPGES2"/>
    <property type="match status" value="1"/>
</dbReference>
<dbReference type="InterPro" id="IPR004045">
    <property type="entry name" value="Glutathione_S-Trfase_N"/>
</dbReference>
<protein>
    <submittedName>
        <fullName evidence="2">Glutaredoxin/Glutathione S-transferase, N-terminal domain containing protein, putative</fullName>
    </submittedName>
</protein>
<feature type="domain" description="GST N-terminal" evidence="1">
    <location>
        <begin position="86"/>
        <end position="116"/>
    </location>
</feature>
<dbReference type="SUPFAM" id="SSF47616">
    <property type="entry name" value="GST C-terminal domain-like"/>
    <property type="match status" value="1"/>
</dbReference>
<gene>
    <name evidence="2" type="ORF">TEOVI_000906500</name>
</gene>
<evidence type="ECO:0000313" key="3">
    <source>
        <dbReference type="Proteomes" id="UP000195570"/>
    </source>
</evidence>
<dbReference type="Gene3D" id="3.40.30.10">
    <property type="entry name" value="Glutaredoxin"/>
    <property type="match status" value="1"/>
</dbReference>
<dbReference type="PANTHER" id="PTHR12782:SF5">
    <property type="entry name" value="PROSTAGLANDIN E SYNTHASE 2"/>
    <property type="match status" value="1"/>
</dbReference>
<dbReference type="Gene3D" id="1.20.1050.10">
    <property type="match status" value="1"/>
</dbReference>
<dbReference type="InterPro" id="IPR040079">
    <property type="entry name" value="Glutathione_S-Trfase"/>
</dbReference>